<comment type="caution">
    <text evidence="1">The sequence shown here is derived from an EMBL/GenBank/DDBJ whole genome shotgun (WGS) entry which is preliminary data.</text>
</comment>
<name>A0A4Z0H412_9BACI</name>
<protein>
    <recommendedName>
        <fullName evidence="3">YusW-like protein</fullName>
    </recommendedName>
</protein>
<evidence type="ECO:0008006" key="3">
    <source>
        <dbReference type="Google" id="ProtNLM"/>
    </source>
</evidence>
<evidence type="ECO:0000313" key="1">
    <source>
        <dbReference type="EMBL" id="TGB04617.1"/>
    </source>
</evidence>
<evidence type="ECO:0000313" key="2">
    <source>
        <dbReference type="Proteomes" id="UP000297982"/>
    </source>
</evidence>
<dbReference type="Pfam" id="PF14039">
    <property type="entry name" value="YusW"/>
    <property type="match status" value="1"/>
</dbReference>
<dbReference type="EMBL" id="SRJC01000001">
    <property type="protein sequence ID" value="TGB04617.1"/>
    <property type="molecule type" value="Genomic_DNA"/>
</dbReference>
<dbReference type="PROSITE" id="PS51257">
    <property type="entry name" value="PROKAR_LIPOPROTEIN"/>
    <property type="match status" value="1"/>
</dbReference>
<dbReference type="Proteomes" id="UP000297982">
    <property type="component" value="Unassembled WGS sequence"/>
</dbReference>
<dbReference type="AlphaFoldDB" id="A0A4Z0H412"/>
<organism evidence="1 2">
    <name type="scientific">Halobacillus salinus</name>
    <dbReference type="NCBI Taxonomy" id="192814"/>
    <lineage>
        <taxon>Bacteria</taxon>
        <taxon>Bacillati</taxon>
        <taxon>Bacillota</taxon>
        <taxon>Bacilli</taxon>
        <taxon>Bacillales</taxon>
        <taxon>Bacillaceae</taxon>
        <taxon>Halobacillus</taxon>
    </lineage>
</organism>
<keyword evidence="2" id="KW-1185">Reference proteome</keyword>
<reference evidence="1 2" key="1">
    <citation type="journal article" date="2003" name="Int. J. Syst. Evol. Microbiol.">
        <title>Halobacillus salinus sp. nov., isolated from a salt lake on the coast of the East Sea in Korea.</title>
        <authorList>
            <person name="Yoon J.H."/>
            <person name="Kang K.H."/>
            <person name="Park Y.H."/>
        </authorList>
    </citation>
    <scope>NUCLEOTIDE SEQUENCE [LARGE SCALE GENOMIC DNA]</scope>
    <source>
        <strain evidence="1 2">HSL-3</strain>
    </source>
</reference>
<accession>A0A4Z0H412</accession>
<gene>
    <name evidence="1" type="ORF">E4663_06405</name>
</gene>
<sequence>MGILKENQLKRRFKMKIMKCCFLLVLLSILLLGCGRYQEAPLDQQLVTQTNYGENEEKEPDFNYEKFLLRVDYEKGLSYEVLFDQHQKIAQIHELKDQTVFGTDAFDQLSPHLMEMSFNEDTQEDQVIEDVLRTLGLKESYKRFMLDVQFANGLQKSYQR</sequence>
<dbReference type="InterPro" id="IPR025623">
    <property type="entry name" value="YusW"/>
</dbReference>
<proteinExistence type="predicted"/>